<dbReference type="AlphaFoldDB" id="A0A670ZDC9"/>
<evidence type="ECO:0000256" key="4">
    <source>
        <dbReference type="ARBA" id="ARBA00022737"/>
    </source>
</evidence>
<evidence type="ECO:0000313" key="11">
    <source>
        <dbReference type="Ensembl" id="ENSPTXP00000021244.1"/>
    </source>
</evidence>
<feature type="region of interest" description="Disordered" evidence="9">
    <location>
        <begin position="176"/>
        <end position="216"/>
    </location>
</feature>
<evidence type="ECO:0000256" key="3">
    <source>
        <dbReference type="ARBA" id="ARBA00022703"/>
    </source>
</evidence>
<dbReference type="FunFam" id="1.25.40.20:FF:000008">
    <property type="entry name" value="Apoptosis-stimulating of p53 protein 2 isoform 1"/>
    <property type="match status" value="1"/>
</dbReference>
<evidence type="ECO:0000256" key="5">
    <source>
        <dbReference type="ARBA" id="ARBA00023043"/>
    </source>
</evidence>
<feature type="repeat" description="ANK" evidence="7">
    <location>
        <begin position="658"/>
        <end position="690"/>
    </location>
</feature>
<dbReference type="SMART" id="SM00248">
    <property type="entry name" value="ANK"/>
    <property type="match status" value="2"/>
</dbReference>
<dbReference type="Ensembl" id="ENSPTXT00000021894.1">
    <property type="protein sequence ID" value="ENSPTXP00000021244.1"/>
    <property type="gene ID" value="ENSPTXG00000014702.1"/>
</dbReference>
<evidence type="ECO:0000256" key="7">
    <source>
        <dbReference type="PROSITE-ProRule" id="PRU00023"/>
    </source>
</evidence>
<dbReference type="GO" id="GO:0060048">
    <property type="term" value="P:cardiac muscle contraction"/>
    <property type="evidence" value="ECO:0007669"/>
    <property type="project" value="Ensembl"/>
</dbReference>
<organism evidence="11 12">
    <name type="scientific">Pseudonaja textilis</name>
    <name type="common">Eastern brown snake</name>
    <dbReference type="NCBI Taxonomy" id="8673"/>
    <lineage>
        <taxon>Eukaryota</taxon>
        <taxon>Metazoa</taxon>
        <taxon>Chordata</taxon>
        <taxon>Craniata</taxon>
        <taxon>Vertebrata</taxon>
        <taxon>Euteleostomi</taxon>
        <taxon>Lepidosauria</taxon>
        <taxon>Squamata</taxon>
        <taxon>Bifurcata</taxon>
        <taxon>Unidentata</taxon>
        <taxon>Episquamata</taxon>
        <taxon>Toxicofera</taxon>
        <taxon>Serpentes</taxon>
        <taxon>Colubroidea</taxon>
        <taxon>Elapidae</taxon>
        <taxon>Hydrophiinae</taxon>
        <taxon>Pseudonaja</taxon>
    </lineage>
</organism>
<dbReference type="SMART" id="SM00326">
    <property type="entry name" value="SH3"/>
    <property type="match status" value="1"/>
</dbReference>
<keyword evidence="3" id="KW-0053">Apoptosis</keyword>
<evidence type="ECO:0000256" key="6">
    <source>
        <dbReference type="ARBA" id="ARBA00023242"/>
    </source>
</evidence>
<dbReference type="GeneTree" id="ENSGT00940000160551"/>
<dbReference type="GO" id="GO:0035264">
    <property type="term" value="P:multicellular organism growth"/>
    <property type="evidence" value="ECO:0007669"/>
    <property type="project" value="Ensembl"/>
</dbReference>
<keyword evidence="4" id="KW-0677">Repeat</keyword>
<feature type="compositionally biased region" description="Low complexity" evidence="9">
    <location>
        <begin position="544"/>
        <end position="553"/>
    </location>
</feature>
<sequence>PLSIFFQGSRRSLACKHMDLKQLELDTAAAKVDELSKQLESLWTDHPGPPVVPSLVRQRRRGQGPPVVVWGGAGPAGPTWDLAEPSGPPSLSPYSSSPSQLLAPKPTLGRPSSPRPSFFLQSDMDWSPPGPSRPKVMAIPYEGLSGPVAHGGSPRSLRPAGLPDRQFDYRPFAATSGWGGRAGSPRLPGESALPQAFFPERGPSPRPPLPPPYENHSLYPSAPGSFWAQDDLVMRRRAPKSWNESDLDVAYEKKAPHPVGYERESNTAGLPLAPWKESSLDGGWPGKPYGMNSATLPRNYKVSALAGERRPDSSFRRSLAANQAGTLPRNWQPISRIPIPPPAPQGGSLPRRHKPLPLSMIFRLQNAFWESGVAGGKLGLPPGPVGSPLALRSLQKLLLQQPPLRTVQPGTERIVPIVQTPSEVEPELESLLPGSEPAEVEDLARPLSPTRLQPVLPPEAQKVPEFEEVARVLAEMPRPLKRRGSMEQNPRPALLPPHKKQYQQIISRLFHHQQPRKEAAAPVGDPPSQPDLSPITEATEQKGAPAIPTASPARTPPPAPESPEGPAGSPFRSVLRKVSSPRKRTTKKARLNPLVLLLDAALTGELEVVKEAVKELNDPSQPNDEGITALHNAICGANYSIVDFLINIGANVNSPDSHGWTPLHCAASCNDTAICIALVKHGAAIFATTFSDGSLAIEKCDPYREGYNECFSYLADVEQNMGLMNNGVIYALWDYSAEFSDELSFREGEPVTVLRRDGQEELDWWWASLYGQEGYVPKNYFGLFPRVRPQQPQPQQQKT</sequence>
<dbReference type="PROSITE" id="PS50002">
    <property type="entry name" value="SH3"/>
    <property type="match status" value="1"/>
</dbReference>
<keyword evidence="6" id="KW-0539">Nucleus</keyword>
<dbReference type="Gene3D" id="1.25.40.20">
    <property type="entry name" value="Ankyrin repeat-containing domain"/>
    <property type="match status" value="1"/>
</dbReference>
<feature type="domain" description="SH3" evidence="10">
    <location>
        <begin position="724"/>
        <end position="786"/>
    </location>
</feature>
<evidence type="ECO:0000259" key="10">
    <source>
        <dbReference type="PROSITE" id="PS50002"/>
    </source>
</evidence>
<dbReference type="GO" id="GO:0000122">
    <property type="term" value="P:negative regulation of transcription by RNA polymerase II"/>
    <property type="evidence" value="ECO:0007669"/>
    <property type="project" value="Ensembl"/>
</dbReference>
<dbReference type="GO" id="GO:0005634">
    <property type="term" value="C:nucleus"/>
    <property type="evidence" value="ECO:0007669"/>
    <property type="project" value="UniProtKB-SubCell"/>
</dbReference>
<dbReference type="GO" id="GO:0009791">
    <property type="term" value="P:post-embryonic development"/>
    <property type="evidence" value="ECO:0007669"/>
    <property type="project" value="Ensembl"/>
</dbReference>
<dbReference type="PANTHER" id="PTHR24164">
    <property type="entry name" value="RELA-ASSOCIATED INHIBITOR"/>
    <property type="match status" value="1"/>
</dbReference>
<dbReference type="InterPro" id="IPR028320">
    <property type="entry name" value="iASPP"/>
</dbReference>
<dbReference type="InterPro" id="IPR036770">
    <property type="entry name" value="Ankyrin_rpt-contain_sf"/>
</dbReference>
<dbReference type="PANTHER" id="PTHR24164:SF4">
    <property type="entry name" value="RELA-ASSOCIATED INHIBITOR"/>
    <property type="match status" value="1"/>
</dbReference>
<dbReference type="InterPro" id="IPR036028">
    <property type="entry name" value="SH3-like_dom_sf"/>
</dbReference>
<proteinExistence type="predicted"/>
<dbReference type="OMA" id="QPNQYKH"/>
<dbReference type="GO" id="GO:0045171">
    <property type="term" value="C:intercellular bridge"/>
    <property type="evidence" value="ECO:0007669"/>
    <property type="project" value="Ensembl"/>
</dbReference>
<feature type="compositionally biased region" description="Pro residues" evidence="9">
    <location>
        <begin position="554"/>
        <end position="563"/>
    </location>
</feature>
<dbReference type="PROSITE" id="PS50088">
    <property type="entry name" value="ANK_REPEAT"/>
    <property type="match status" value="2"/>
</dbReference>
<dbReference type="PROSITE" id="PS50297">
    <property type="entry name" value="ANK_REP_REGION"/>
    <property type="match status" value="2"/>
</dbReference>
<feature type="repeat" description="ANK" evidence="7">
    <location>
        <begin position="625"/>
        <end position="657"/>
    </location>
</feature>
<feature type="compositionally biased region" description="Low complexity" evidence="9">
    <location>
        <begin position="92"/>
        <end position="104"/>
    </location>
</feature>
<keyword evidence="2 8" id="KW-0728">SH3 domain</keyword>
<evidence type="ECO:0000256" key="9">
    <source>
        <dbReference type="SAM" id="MobiDB-lite"/>
    </source>
</evidence>
<keyword evidence="5 7" id="KW-0040">ANK repeat</keyword>
<accession>A0A670ZDC9</accession>
<evidence type="ECO:0000256" key="8">
    <source>
        <dbReference type="PROSITE-ProRule" id="PRU00192"/>
    </source>
</evidence>
<gene>
    <name evidence="11" type="primary">PPP1R13L</name>
</gene>
<dbReference type="SUPFAM" id="SSF48403">
    <property type="entry name" value="Ankyrin repeat"/>
    <property type="match status" value="1"/>
</dbReference>
<keyword evidence="12" id="KW-1185">Reference proteome</keyword>
<dbReference type="GO" id="GO:0045597">
    <property type="term" value="P:positive regulation of cell differentiation"/>
    <property type="evidence" value="ECO:0007669"/>
    <property type="project" value="TreeGrafter"/>
</dbReference>
<dbReference type="GO" id="GO:0003229">
    <property type="term" value="P:ventricular cardiac muscle tissue development"/>
    <property type="evidence" value="ECO:0007669"/>
    <property type="project" value="Ensembl"/>
</dbReference>
<dbReference type="GO" id="GO:0006915">
    <property type="term" value="P:apoptotic process"/>
    <property type="evidence" value="ECO:0007669"/>
    <property type="project" value="UniProtKB-KW"/>
</dbReference>
<dbReference type="GO" id="GO:0050728">
    <property type="term" value="P:negative regulation of inflammatory response"/>
    <property type="evidence" value="ECO:0007669"/>
    <property type="project" value="Ensembl"/>
</dbReference>
<protein>
    <submittedName>
        <fullName evidence="11">Protein phosphatase 1 regulatory subunit 13 like</fullName>
    </submittedName>
</protein>
<comment type="subcellular location">
    <subcellularLocation>
        <location evidence="1">Nucleus</location>
    </subcellularLocation>
</comment>
<evidence type="ECO:0000313" key="12">
    <source>
        <dbReference type="Proteomes" id="UP000472273"/>
    </source>
</evidence>
<dbReference type="Pfam" id="PF12796">
    <property type="entry name" value="Ank_2"/>
    <property type="match status" value="1"/>
</dbReference>
<dbReference type="SUPFAM" id="SSF50044">
    <property type="entry name" value="SH3-domain"/>
    <property type="match status" value="1"/>
</dbReference>
<dbReference type="GO" id="GO:0048871">
    <property type="term" value="P:multicellular organismal-level homeostasis"/>
    <property type="evidence" value="ECO:0007669"/>
    <property type="project" value="Ensembl"/>
</dbReference>
<dbReference type="GO" id="GO:0042802">
    <property type="term" value="F:identical protein binding"/>
    <property type="evidence" value="ECO:0007669"/>
    <property type="project" value="Ensembl"/>
</dbReference>
<dbReference type="Pfam" id="PF00018">
    <property type="entry name" value="SH3_1"/>
    <property type="match status" value="1"/>
</dbReference>
<dbReference type="GO" id="GO:0030054">
    <property type="term" value="C:cell junction"/>
    <property type="evidence" value="ECO:0007669"/>
    <property type="project" value="Ensembl"/>
</dbReference>
<evidence type="ECO:0000256" key="2">
    <source>
        <dbReference type="ARBA" id="ARBA00022443"/>
    </source>
</evidence>
<dbReference type="GO" id="GO:0005829">
    <property type="term" value="C:cytosol"/>
    <property type="evidence" value="ECO:0007669"/>
    <property type="project" value="Ensembl"/>
</dbReference>
<dbReference type="GO" id="GO:0031076">
    <property type="term" value="P:embryonic camera-type eye development"/>
    <property type="evidence" value="ECO:0007669"/>
    <property type="project" value="Ensembl"/>
</dbReference>
<feature type="region of interest" description="Disordered" evidence="9">
    <location>
        <begin position="330"/>
        <end position="352"/>
    </location>
</feature>
<feature type="region of interest" description="Disordered" evidence="9">
    <location>
        <begin position="78"/>
        <end position="130"/>
    </location>
</feature>
<feature type="region of interest" description="Disordered" evidence="9">
    <location>
        <begin position="512"/>
        <end position="586"/>
    </location>
</feature>
<reference evidence="11" key="2">
    <citation type="submission" date="2025-09" db="UniProtKB">
        <authorList>
            <consortium name="Ensembl"/>
        </authorList>
    </citation>
    <scope>IDENTIFICATION</scope>
</reference>
<dbReference type="GO" id="GO:0003215">
    <property type="term" value="P:cardiac right ventricle morphogenesis"/>
    <property type="evidence" value="ECO:0007669"/>
    <property type="project" value="Ensembl"/>
</dbReference>
<dbReference type="InterPro" id="IPR002110">
    <property type="entry name" value="Ankyrin_rpt"/>
</dbReference>
<dbReference type="Proteomes" id="UP000472273">
    <property type="component" value="Unplaced"/>
</dbReference>
<feature type="compositionally biased region" description="Pro residues" evidence="9">
    <location>
        <begin position="202"/>
        <end position="213"/>
    </location>
</feature>
<dbReference type="InterPro" id="IPR001452">
    <property type="entry name" value="SH3_domain"/>
</dbReference>
<name>A0A670ZDC9_PSETE</name>
<evidence type="ECO:0000256" key="1">
    <source>
        <dbReference type="ARBA" id="ARBA00004123"/>
    </source>
</evidence>
<reference evidence="11" key="1">
    <citation type="submission" date="2025-08" db="UniProtKB">
        <authorList>
            <consortium name="Ensembl"/>
        </authorList>
    </citation>
    <scope>IDENTIFICATION</scope>
</reference>
<dbReference type="PRINTS" id="PR00452">
    <property type="entry name" value="SH3DOMAIN"/>
</dbReference>